<keyword evidence="2" id="KW-1185">Reference proteome</keyword>
<protein>
    <submittedName>
        <fullName evidence="1">Uncharacterized protein</fullName>
    </submittedName>
</protein>
<name>A0A5C1I1V1_9SPHI</name>
<dbReference type="Pfam" id="PF20541">
    <property type="entry name" value="DUF6756"/>
    <property type="match status" value="1"/>
</dbReference>
<evidence type="ECO:0000313" key="1">
    <source>
        <dbReference type="EMBL" id="QEM11280.1"/>
    </source>
</evidence>
<reference evidence="1" key="1">
    <citation type="submission" date="2019-08" db="EMBL/GenBank/DDBJ databases">
        <title>Comparative genome analysis confer to the adaptation heavy metal polluted environment.</title>
        <authorList>
            <person name="Li Y."/>
        </authorList>
    </citation>
    <scope>NUCLEOTIDE SEQUENCE [LARGE SCALE GENOMIC DNA]</scope>
    <source>
        <strain evidence="1">P1</strain>
    </source>
</reference>
<accession>A0A5C1I1V1</accession>
<dbReference type="EMBL" id="CP043450">
    <property type="protein sequence ID" value="QEM11280.1"/>
    <property type="molecule type" value="Genomic_DNA"/>
</dbReference>
<dbReference type="Proteomes" id="UP000251402">
    <property type="component" value="Chromosome"/>
</dbReference>
<dbReference type="KEGG" id="mrub:DEO27_015025"/>
<evidence type="ECO:0000313" key="2">
    <source>
        <dbReference type="Proteomes" id="UP000251402"/>
    </source>
</evidence>
<organism evidence="1 2">
    <name type="scientific">Mucilaginibacter rubeus</name>
    <dbReference type="NCBI Taxonomy" id="2027860"/>
    <lineage>
        <taxon>Bacteria</taxon>
        <taxon>Pseudomonadati</taxon>
        <taxon>Bacteroidota</taxon>
        <taxon>Sphingobacteriia</taxon>
        <taxon>Sphingobacteriales</taxon>
        <taxon>Sphingobacteriaceae</taxon>
        <taxon>Mucilaginibacter</taxon>
    </lineage>
</organism>
<gene>
    <name evidence="1" type="ORF">DEO27_015025</name>
</gene>
<dbReference type="InterPro" id="IPR046644">
    <property type="entry name" value="DUF6756"/>
</dbReference>
<dbReference type="OrthoDB" id="9181133at2"/>
<sequence length="150" mass="17801">MGEVTIEIEAAIAELKLDKSIISKIDPQYNSLLYFELLAFFVKGNDRRWWWEAFKSSFSFKRLDYPPNSFSEIIPDLTRKVWLMIEDDQEPFYPIYDVDPNYICNILNECFGFEYYIIDKDYKWLLCENHHGSLIGIGDLLKEHNLSLIV</sequence>
<dbReference type="RefSeq" id="WP_112573823.1">
    <property type="nucleotide sequence ID" value="NZ_CP043450.1"/>
</dbReference>
<dbReference type="AlphaFoldDB" id="A0A5C1I1V1"/>
<proteinExistence type="predicted"/>